<dbReference type="OrthoDB" id="2434831at2759"/>
<organism evidence="3 4">
    <name type="scientific">Rhizophagus irregularis</name>
    <dbReference type="NCBI Taxonomy" id="588596"/>
    <lineage>
        <taxon>Eukaryota</taxon>
        <taxon>Fungi</taxon>
        <taxon>Fungi incertae sedis</taxon>
        <taxon>Mucoromycota</taxon>
        <taxon>Glomeromycotina</taxon>
        <taxon>Glomeromycetes</taxon>
        <taxon>Glomerales</taxon>
        <taxon>Glomeraceae</taxon>
        <taxon>Rhizophagus</taxon>
    </lineage>
</organism>
<dbReference type="VEuPathDB" id="FungiDB:RhiirFUN_001960"/>
<evidence type="ECO:0000256" key="1">
    <source>
        <dbReference type="SAM" id="MobiDB-lite"/>
    </source>
</evidence>
<dbReference type="AlphaFoldDB" id="A0A915Z6Z1"/>
<sequence>MSNKISSTSHSNKVPRASHSNKVSNSNASHPNKVSNSNASHPNNKVSNSNASHPNKVSNSNASHPNKVSNSNASHPNNKVSNSNASHPNNKVSNSNASHPNKVSSGVSIFIDNSSILFEGTYTVGRIEDASAYDQRRRSVYLNELKIDYGRLLSRALHGREMCNNPTIVGIQPPKEDSLWNYVQSLGYKVIFHAYKERLSYTISTFTIAVMNTIQTKDPGTMIIISSDDNYNPLAKEALKRGWEVETWSWMKGAFHDYNITVDEKSRYTHNYLGSHYKYFTCAYTDKMLDHPPTKYVLEINYTEEWNDKHIMEFYSMLELFGWWCRDKISKKLFLYFGSRKSYEKAKQQLRINVIPLDCKSLLGNIISPKITCVGDIPRALHNPRGCRRCRPLFLQTVLRGVVPEQQNSRNSVTSGCNSAMNIAN</sequence>
<dbReference type="EMBL" id="CAGKOT010000018">
    <property type="protein sequence ID" value="CAB5363051.1"/>
    <property type="molecule type" value="Genomic_DNA"/>
</dbReference>
<proteinExistence type="predicted"/>
<evidence type="ECO:0000313" key="3">
    <source>
        <dbReference type="EMBL" id="CAB5363051.1"/>
    </source>
</evidence>
<dbReference type="InterPro" id="IPR021139">
    <property type="entry name" value="NYN"/>
</dbReference>
<feature type="domain" description="NYN" evidence="2">
    <location>
        <begin position="144"/>
        <end position="249"/>
    </location>
</feature>
<protein>
    <recommendedName>
        <fullName evidence="2">NYN domain-containing protein</fullName>
    </recommendedName>
</protein>
<dbReference type="GO" id="GO:0004540">
    <property type="term" value="F:RNA nuclease activity"/>
    <property type="evidence" value="ECO:0007669"/>
    <property type="project" value="InterPro"/>
</dbReference>
<dbReference type="Pfam" id="PF01936">
    <property type="entry name" value="NYN"/>
    <property type="match status" value="1"/>
</dbReference>
<evidence type="ECO:0000313" key="4">
    <source>
        <dbReference type="Proteomes" id="UP000684084"/>
    </source>
</evidence>
<comment type="caution">
    <text evidence="3">The sequence shown here is derived from an EMBL/GenBank/DDBJ whole genome shotgun (WGS) entry which is preliminary data.</text>
</comment>
<reference evidence="3" key="1">
    <citation type="submission" date="2020-05" db="EMBL/GenBank/DDBJ databases">
        <authorList>
            <person name="Rincon C."/>
            <person name="Sanders R I."/>
            <person name="Robbins C."/>
            <person name="Chaturvedi A."/>
        </authorList>
    </citation>
    <scope>NUCLEOTIDE SEQUENCE</scope>
    <source>
        <strain evidence="3">CHB12</strain>
    </source>
</reference>
<accession>A0A915Z6Z1</accession>
<name>A0A915Z6Z1_9GLOM</name>
<dbReference type="Proteomes" id="UP000684084">
    <property type="component" value="Unassembled WGS sequence"/>
</dbReference>
<evidence type="ECO:0000259" key="2">
    <source>
        <dbReference type="Pfam" id="PF01936"/>
    </source>
</evidence>
<gene>
    <name evidence="3" type="ORF">CHRIB12_LOCUS9327</name>
</gene>
<feature type="region of interest" description="Disordered" evidence="1">
    <location>
        <begin position="1"/>
        <end position="100"/>
    </location>
</feature>